<dbReference type="Gene3D" id="1.10.287.110">
    <property type="entry name" value="DnaJ domain"/>
    <property type="match status" value="1"/>
</dbReference>
<evidence type="ECO:0000313" key="6">
    <source>
        <dbReference type="EMBL" id="SDI61536.1"/>
    </source>
</evidence>
<dbReference type="Gene3D" id="1.20.1280.20">
    <property type="entry name" value="HscB, C-terminal domain"/>
    <property type="match status" value="1"/>
</dbReference>
<comment type="similarity">
    <text evidence="1 4">Belongs to the HscB family.</text>
</comment>
<comment type="subunit">
    <text evidence="4">Interacts with HscA and stimulates its ATPase activity.</text>
</comment>
<evidence type="ECO:0000259" key="5">
    <source>
        <dbReference type="PROSITE" id="PS50076"/>
    </source>
</evidence>
<feature type="domain" description="J" evidence="5">
    <location>
        <begin position="2"/>
        <end position="74"/>
    </location>
</feature>
<evidence type="ECO:0000313" key="7">
    <source>
        <dbReference type="Proteomes" id="UP000199527"/>
    </source>
</evidence>
<dbReference type="InterPro" id="IPR004640">
    <property type="entry name" value="HscB"/>
</dbReference>
<dbReference type="OrthoDB" id="287587at2"/>
<dbReference type="GO" id="GO:0006457">
    <property type="term" value="P:protein folding"/>
    <property type="evidence" value="ECO:0007669"/>
    <property type="project" value="UniProtKB-UniRule"/>
</dbReference>
<dbReference type="NCBIfam" id="TIGR00714">
    <property type="entry name" value="hscB"/>
    <property type="match status" value="1"/>
</dbReference>
<evidence type="ECO:0000256" key="4">
    <source>
        <dbReference type="HAMAP-Rule" id="MF_00682"/>
    </source>
</evidence>
<dbReference type="SUPFAM" id="SSF47144">
    <property type="entry name" value="HSC20 (HSCB), C-terminal oligomerisation domain"/>
    <property type="match status" value="1"/>
</dbReference>
<dbReference type="HAMAP" id="MF_00682">
    <property type="entry name" value="HscB"/>
    <property type="match status" value="1"/>
</dbReference>
<dbReference type="GO" id="GO:0044571">
    <property type="term" value="P:[2Fe-2S] cluster assembly"/>
    <property type="evidence" value="ECO:0007669"/>
    <property type="project" value="InterPro"/>
</dbReference>
<evidence type="ECO:0000256" key="1">
    <source>
        <dbReference type="ARBA" id="ARBA00010476"/>
    </source>
</evidence>
<dbReference type="InterPro" id="IPR036869">
    <property type="entry name" value="J_dom_sf"/>
</dbReference>
<sequence>MNYFELFDLPVAFQVDVTVLSGRYRELQRAVHPDNFADASERDKLLAVQKAAEINDAFQTLKQPVARAQYLLSLNGVTLQGETQTIKDTGFLMQQMMLRESLEEIETASDVEAAAMDFADELTRQTRTMMQLMVDQLEARQWQDAADSVRKLKFMKKLEEELAQLEDRLLA</sequence>
<reference evidence="7" key="1">
    <citation type="submission" date="2016-10" db="EMBL/GenBank/DDBJ databases">
        <authorList>
            <person name="Varghese N."/>
            <person name="Submissions S."/>
        </authorList>
    </citation>
    <scope>NUCLEOTIDE SEQUENCE [LARGE SCALE GENOMIC DNA]</scope>
    <source>
        <strain evidence="7">DSM 23317</strain>
    </source>
</reference>
<dbReference type="GO" id="GO:0051087">
    <property type="term" value="F:protein-folding chaperone binding"/>
    <property type="evidence" value="ECO:0007669"/>
    <property type="project" value="InterPro"/>
</dbReference>
<dbReference type="InterPro" id="IPR009073">
    <property type="entry name" value="HscB_oligo_C"/>
</dbReference>
<evidence type="ECO:0000256" key="3">
    <source>
        <dbReference type="ARBA" id="ARBA00025596"/>
    </source>
</evidence>
<gene>
    <name evidence="4" type="primary">hscB</name>
    <name evidence="6" type="ORF">SAMN04488540_102230</name>
</gene>
<dbReference type="SMART" id="SM00271">
    <property type="entry name" value="DnaJ"/>
    <property type="match status" value="1"/>
</dbReference>
<dbReference type="PANTHER" id="PTHR14021:SF15">
    <property type="entry name" value="IRON-SULFUR CLUSTER CO-CHAPERONE PROTEIN HSCB"/>
    <property type="match status" value="1"/>
</dbReference>
<evidence type="ECO:0000256" key="2">
    <source>
        <dbReference type="ARBA" id="ARBA00023186"/>
    </source>
</evidence>
<dbReference type="InterPro" id="IPR036386">
    <property type="entry name" value="HscB_C_sf"/>
</dbReference>
<dbReference type="AlphaFoldDB" id="A0A1G8M0R6"/>
<dbReference type="InterPro" id="IPR001623">
    <property type="entry name" value="DnaJ_domain"/>
</dbReference>
<dbReference type="GO" id="GO:1990230">
    <property type="term" value="C:iron-sulfur cluster transfer complex"/>
    <property type="evidence" value="ECO:0007669"/>
    <property type="project" value="TreeGrafter"/>
</dbReference>
<dbReference type="CDD" id="cd06257">
    <property type="entry name" value="DnaJ"/>
    <property type="match status" value="1"/>
</dbReference>
<dbReference type="GO" id="GO:0001671">
    <property type="term" value="F:ATPase activator activity"/>
    <property type="evidence" value="ECO:0007669"/>
    <property type="project" value="InterPro"/>
</dbReference>
<keyword evidence="7" id="KW-1185">Reference proteome</keyword>
<keyword evidence="2 4" id="KW-0143">Chaperone</keyword>
<accession>A0A1G8M0R6</accession>
<dbReference type="RefSeq" id="WP_090362065.1">
    <property type="nucleotide sequence ID" value="NZ_FNEM01000002.1"/>
</dbReference>
<dbReference type="EMBL" id="FNEM01000002">
    <property type="protein sequence ID" value="SDI61536.1"/>
    <property type="molecule type" value="Genomic_DNA"/>
</dbReference>
<organism evidence="6 7">
    <name type="scientific">Ferrimonas sediminum</name>
    <dbReference type="NCBI Taxonomy" id="718193"/>
    <lineage>
        <taxon>Bacteria</taxon>
        <taxon>Pseudomonadati</taxon>
        <taxon>Pseudomonadota</taxon>
        <taxon>Gammaproteobacteria</taxon>
        <taxon>Alteromonadales</taxon>
        <taxon>Ferrimonadaceae</taxon>
        <taxon>Ferrimonas</taxon>
    </lineage>
</organism>
<comment type="function">
    <text evidence="3 4">Co-chaperone involved in the maturation of iron-sulfur cluster-containing proteins. Seems to help targeting proteins to be folded toward HscA.</text>
</comment>
<dbReference type="PANTHER" id="PTHR14021">
    <property type="entry name" value="IRON-SULFUR CLUSTER CO-CHAPERONE PROTEIN HSCB"/>
    <property type="match status" value="1"/>
</dbReference>
<proteinExistence type="inferred from homology"/>
<name>A0A1G8M0R6_9GAMM</name>
<dbReference type="GO" id="GO:0051259">
    <property type="term" value="P:protein complex oligomerization"/>
    <property type="evidence" value="ECO:0007669"/>
    <property type="project" value="InterPro"/>
</dbReference>
<dbReference type="Proteomes" id="UP000199527">
    <property type="component" value="Unassembled WGS sequence"/>
</dbReference>
<protein>
    <recommendedName>
        <fullName evidence="4">Co-chaperone protein HscB homolog</fullName>
    </recommendedName>
</protein>
<dbReference type="SUPFAM" id="SSF46565">
    <property type="entry name" value="Chaperone J-domain"/>
    <property type="match status" value="1"/>
</dbReference>
<dbReference type="PROSITE" id="PS50076">
    <property type="entry name" value="DNAJ_2"/>
    <property type="match status" value="1"/>
</dbReference>
<dbReference type="NCBIfam" id="NF003449">
    <property type="entry name" value="PRK05014.1"/>
    <property type="match status" value="1"/>
</dbReference>
<dbReference type="Pfam" id="PF07743">
    <property type="entry name" value="HSCB_C"/>
    <property type="match status" value="1"/>
</dbReference>